<name>A0A2R8BQG5_9RHOB</name>
<dbReference type="GO" id="GO:0017057">
    <property type="term" value="F:6-phosphogluconolactonase activity"/>
    <property type="evidence" value="ECO:0007669"/>
    <property type="project" value="UniProtKB-UniRule"/>
</dbReference>
<keyword evidence="7 9" id="KW-0378">Hydrolase</keyword>
<sequence length="221" mass="23769">MEFVEYADTEMMMMQLADKLASEISKSLAVHDHASLAVPGGSTPGPVFDTLSGANLHWDRVHVLLTDERMVPPDHERSNERLLHDRLLRDKAAAAQFIRLIPGAGVSMDDLTNRIAPELPLSILLLGMGSDMHCASLFPGSPQLADALSSKAPPVMQVDAPEGLEPRVTLTGPVLRGALSTHVVITGDEKRAAIEKAARLKPEDAPIALVLGDATVHWAKE</sequence>
<evidence type="ECO:0000256" key="1">
    <source>
        <dbReference type="ARBA" id="ARBA00000832"/>
    </source>
</evidence>
<dbReference type="InterPro" id="IPR006148">
    <property type="entry name" value="Glc/Gal-6P_isomerase"/>
</dbReference>
<dbReference type="CDD" id="cd01400">
    <property type="entry name" value="6PGL"/>
    <property type="match status" value="1"/>
</dbReference>
<evidence type="ECO:0000256" key="7">
    <source>
        <dbReference type="RuleBase" id="RU365095"/>
    </source>
</evidence>
<gene>
    <name evidence="9" type="primary">pgl_1</name>
    <name evidence="7" type="synonym">pgl</name>
    <name evidence="9" type="ORF">PAA8504_00192</name>
</gene>
<dbReference type="InterPro" id="IPR005900">
    <property type="entry name" value="6-phosphogluconolactonase_DevB"/>
</dbReference>
<evidence type="ECO:0000256" key="2">
    <source>
        <dbReference type="ARBA" id="ARBA00002681"/>
    </source>
</evidence>
<dbReference type="GO" id="GO:0005975">
    <property type="term" value="P:carbohydrate metabolic process"/>
    <property type="evidence" value="ECO:0007669"/>
    <property type="project" value="UniProtKB-UniRule"/>
</dbReference>
<accession>A0A2R8BQG5</accession>
<protein>
    <recommendedName>
        <fullName evidence="6 7">6-phosphogluconolactonase</fullName>
        <shortName evidence="7">6PGL</shortName>
        <ecNumber evidence="5 7">3.1.1.31</ecNumber>
    </recommendedName>
</protein>
<dbReference type="RefSeq" id="WP_108892296.1">
    <property type="nucleotide sequence ID" value="NZ_ONZF01000001.1"/>
</dbReference>
<dbReference type="Proteomes" id="UP000244912">
    <property type="component" value="Unassembled WGS sequence"/>
</dbReference>
<evidence type="ECO:0000256" key="3">
    <source>
        <dbReference type="ARBA" id="ARBA00004961"/>
    </source>
</evidence>
<dbReference type="SUPFAM" id="SSF100950">
    <property type="entry name" value="NagB/RpiA/CoA transferase-like"/>
    <property type="match status" value="1"/>
</dbReference>
<evidence type="ECO:0000259" key="8">
    <source>
        <dbReference type="Pfam" id="PF01182"/>
    </source>
</evidence>
<dbReference type="Gene3D" id="3.40.50.1360">
    <property type="match status" value="1"/>
</dbReference>
<dbReference type="EC" id="3.1.1.31" evidence="5 7"/>
<dbReference type="PANTHER" id="PTHR11054:SF0">
    <property type="entry name" value="6-PHOSPHOGLUCONOLACTONASE"/>
    <property type="match status" value="1"/>
</dbReference>
<organism evidence="9 10">
    <name type="scientific">Palleronia abyssalis</name>
    <dbReference type="NCBI Taxonomy" id="1501240"/>
    <lineage>
        <taxon>Bacteria</taxon>
        <taxon>Pseudomonadati</taxon>
        <taxon>Pseudomonadota</taxon>
        <taxon>Alphaproteobacteria</taxon>
        <taxon>Rhodobacterales</taxon>
        <taxon>Roseobacteraceae</taxon>
        <taxon>Palleronia</taxon>
    </lineage>
</organism>
<dbReference type="AlphaFoldDB" id="A0A2R8BQG5"/>
<evidence type="ECO:0000313" key="10">
    <source>
        <dbReference type="Proteomes" id="UP000244912"/>
    </source>
</evidence>
<dbReference type="PANTHER" id="PTHR11054">
    <property type="entry name" value="6-PHOSPHOGLUCONOLACTONASE"/>
    <property type="match status" value="1"/>
</dbReference>
<evidence type="ECO:0000256" key="4">
    <source>
        <dbReference type="ARBA" id="ARBA00010662"/>
    </source>
</evidence>
<dbReference type="OrthoDB" id="9810967at2"/>
<feature type="domain" description="Glucosamine/galactosamine-6-phosphate isomerase" evidence="8">
    <location>
        <begin position="8"/>
        <end position="218"/>
    </location>
</feature>
<dbReference type="NCBIfam" id="TIGR01198">
    <property type="entry name" value="pgl"/>
    <property type="match status" value="1"/>
</dbReference>
<dbReference type="InterPro" id="IPR037171">
    <property type="entry name" value="NagB/RpiA_transferase-like"/>
</dbReference>
<dbReference type="Pfam" id="PF01182">
    <property type="entry name" value="Glucosamine_iso"/>
    <property type="match status" value="1"/>
</dbReference>
<keyword evidence="10" id="KW-1185">Reference proteome</keyword>
<evidence type="ECO:0000256" key="5">
    <source>
        <dbReference type="ARBA" id="ARBA00013198"/>
    </source>
</evidence>
<dbReference type="UniPathway" id="UPA00115">
    <property type="reaction ID" value="UER00409"/>
</dbReference>
<evidence type="ECO:0000313" key="9">
    <source>
        <dbReference type="EMBL" id="SPJ22400.1"/>
    </source>
</evidence>
<reference evidence="10" key="1">
    <citation type="submission" date="2018-03" db="EMBL/GenBank/DDBJ databases">
        <authorList>
            <person name="Rodrigo-Torres L."/>
            <person name="Arahal R. D."/>
            <person name="Lucena T."/>
        </authorList>
    </citation>
    <scope>NUCLEOTIDE SEQUENCE [LARGE SCALE GENOMIC DNA]</scope>
    <source>
        <strain evidence="10">CECT 8504</strain>
    </source>
</reference>
<comment type="catalytic activity">
    <reaction evidence="1 7">
        <text>6-phospho-D-glucono-1,5-lactone + H2O = 6-phospho-D-gluconate + H(+)</text>
        <dbReference type="Rhea" id="RHEA:12556"/>
        <dbReference type="ChEBI" id="CHEBI:15377"/>
        <dbReference type="ChEBI" id="CHEBI:15378"/>
        <dbReference type="ChEBI" id="CHEBI:57955"/>
        <dbReference type="ChEBI" id="CHEBI:58759"/>
        <dbReference type="EC" id="3.1.1.31"/>
    </reaction>
</comment>
<proteinExistence type="inferred from homology"/>
<dbReference type="GO" id="GO:0006098">
    <property type="term" value="P:pentose-phosphate shunt"/>
    <property type="evidence" value="ECO:0007669"/>
    <property type="project" value="UniProtKB-UniPathway"/>
</dbReference>
<comment type="function">
    <text evidence="2 7">Hydrolysis of 6-phosphogluconolactone to 6-phosphogluconate.</text>
</comment>
<dbReference type="InterPro" id="IPR039104">
    <property type="entry name" value="6PGL"/>
</dbReference>
<comment type="similarity">
    <text evidence="4 7">Belongs to the glucosamine/galactosamine-6-phosphate isomerase family. 6-phosphogluconolactonase subfamily.</text>
</comment>
<dbReference type="EMBL" id="ONZF01000001">
    <property type="protein sequence ID" value="SPJ22400.1"/>
    <property type="molecule type" value="Genomic_DNA"/>
</dbReference>
<comment type="pathway">
    <text evidence="3 7">Carbohydrate degradation; pentose phosphate pathway; D-ribulose 5-phosphate from D-glucose 6-phosphate (oxidative stage): step 2/3.</text>
</comment>
<evidence type="ECO:0000256" key="6">
    <source>
        <dbReference type="ARBA" id="ARBA00020337"/>
    </source>
</evidence>